<gene>
    <name evidence="2" type="ORF">Sradi_4562300</name>
</gene>
<comment type="caution">
    <text evidence="2">The sequence shown here is derived from an EMBL/GenBank/DDBJ whole genome shotgun (WGS) entry which is preliminary data.</text>
</comment>
<dbReference type="AlphaFoldDB" id="A0AAW2N9L3"/>
<reference evidence="2" key="1">
    <citation type="submission" date="2020-06" db="EMBL/GenBank/DDBJ databases">
        <authorList>
            <person name="Li T."/>
            <person name="Hu X."/>
            <person name="Zhang T."/>
            <person name="Song X."/>
            <person name="Zhang H."/>
            <person name="Dai N."/>
            <person name="Sheng W."/>
            <person name="Hou X."/>
            <person name="Wei L."/>
        </authorList>
    </citation>
    <scope>NUCLEOTIDE SEQUENCE</scope>
    <source>
        <strain evidence="2">G02</strain>
        <tissue evidence="2">Leaf</tissue>
    </source>
</reference>
<accession>A0AAW2N9L3</accession>
<protein>
    <submittedName>
        <fullName evidence="2">Uncharacterized protein</fullName>
    </submittedName>
</protein>
<reference evidence="2" key="2">
    <citation type="journal article" date="2024" name="Plant">
        <title>Genomic evolution and insights into agronomic trait innovations of Sesamum species.</title>
        <authorList>
            <person name="Miao H."/>
            <person name="Wang L."/>
            <person name="Qu L."/>
            <person name="Liu H."/>
            <person name="Sun Y."/>
            <person name="Le M."/>
            <person name="Wang Q."/>
            <person name="Wei S."/>
            <person name="Zheng Y."/>
            <person name="Lin W."/>
            <person name="Duan Y."/>
            <person name="Cao H."/>
            <person name="Xiong S."/>
            <person name="Wang X."/>
            <person name="Wei L."/>
            <person name="Li C."/>
            <person name="Ma Q."/>
            <person name="Ju M."/>
            <person name="Zhao R."/>
            <person name="Li G."/>
            <person name="Mu C."/>
            <person name="Tian Q."/>
            <person name="Mei H."/>
            <person name="Zhang T."/>
            <person name="Gao T."/>
            <person name="Zhang H."/>
        </authorList>
    </citation>
    <scope>NUCLEOTIDE SEQUENCE</scope>
    <source>
        <strain evidence="2">G02</strain>
    </source>
</reference>
<sequence length="105" mass="11030">MSRSRETQQRVQTNPSPAQLGPALAGNKHGPARAAQRAKPIGQVVQQLQSSVRSSPAMGAQSAAAPCPAQSIQRNSPMCWRSPVDFCSPVADSSLPPLSAQKIQS</sequence>
<evidence type="ECO:0000256" key="1">
    <source>
        <dbReference type="SAM" id="MobiDB-lite"/>
    </source>
</evidence>
<proteinExistence type="predicted"/>
<organism evidence="2">
    <name type="scientific">Sesamum radiatum</name>
    <name type="common">Black benniseed</name>
    <dbReference type="NCBI Taxonomy" id="300843"/>
    <lineage>
        <taxon>Eukaryota</taxon>
        <taxon>Viridiplantae</taxon>
        <taxon>Streptophyta</taxon>
        <taxon>Embryophyta</taxon>
        <taxon>Tracheophyta</taxon>
        <taxon>Spermatophyta</taxon>
        <taxon>Magnoliopsida</taxon>
        <taxon>eudicotyledons</taxon>
        <taxon>Gunneridae</taxon>
        <taxon>Pentapetalae</taxon>
        <taxon>asterids</taxon>
        <taxon>lamiids</taxon>
        <taxon>Lamiales</taxon>
        <taxon>Pedaliaceae</taxon>
        <taxon>Sesamum</taxon>
    </lineage>
</organism>
<feature type="region of interest" description="Disordered" evidence="1">
    <location>
        <begin position="1"/>
        <end position="40"/>
    </location>
</feature>
<name>A0AAW2N9L3_SESRA</name>
<evidence type="ECO:0000313" key="2">
    <source>
        <dbReference type="EMBL" id="KAL0340455.1"/>
    </source>
</evidence>
<dbReference type="EMBL" id="JACGWJ010000020">
    <property type="protein sequence ID" value="KAL0340455.1"/>
    <property type="molecule type" value="Genomic_DNA"/>
</dbReference>